<dbReference type="Gene3D" id="1.10.10.60">
    <property type="entry name" value="Homeodomain-like"/>
    <property type="match status" value="1"/>
</dbReference>
<protein>
    <submittedName>
        <fullName evidence="8">Homeobox protein Mohawk</fullName>
    </submittedName>
</protein>
<proteinExistence type="predicted"/>
<evidence type="ECO:0000259" key="7">
    <source>
        <dbReference type="PROSITE" id="PS50071"/>
    </source>
</evidence>
<comment type="caution">
    <text evidence="8">The sequence shown here is derived from an EMBL/GenBank/DDBJ whole genome shotgun (WGS) entry which is preliminary data.</text>
</comment>
<feature type="compositionally biased region" description="Basic and acidic residues" evidence="6">
    <location>
        <begin position="329"/>
        <end position="338"/>
    </location>
</feature>
<keyword evidence="2 5" id="KW-0238">DNA-binding</keyword>
<dbReference type="SUPFAM" id="SSF46689">
    <property type="entry name" value="Homeodomain-like"/>
    <property type="match status" value="1"/>
</dbReference>
<evidence type="ECO:0000313" key="9">
    <source>
        <dbReference type="Proteomes" id="UP001219518"/>
    </source>
</evidence>
<name>A0AAE1HDW9_9NEOP</name>
<evidence type="ECO:0000256" key="2">
    <source>
        <dbReference type="ARBA" id="ARBA00023125"/>
    </source>
</evidence>
<feature type="compositionally biased region" description="Polar residues" evidence="6">
    <location>
        <begin position="316"/>
        <end position="328"/>
    </location>
</feature>
<dbReference type="PROSITE" id="PS50071">
    <property type="entry name" value="HOMEOBOX_2"/>
    <property type="match status" value="1"/>
</dbReference>
<reference evidence="8" key="2">
    <citation type="journal article" date="2023" name="BMC Genomics">
        <title>Pest status, molecular evolution, and epigenetic factors derived from the genome assembly of Frankliniella fusca, a thysanopteran phytovirus vector.</title>
        <authorList>
            <person name="Catto M.A."/>
            <person name="Labadie P.E."/>
            <person name="Jacobson A.L."/>
            <person name="Kennedy G.G."/>
            <person name="Srinivasan R."/>
            <person name="Hunt B.G."/>
        </authorList>
    </citation>
    <scope>NUCLEOTIDE SEQUENCE</scope>
    <source>
        <strain evidence="8">PL_HMW_Pooled</strain>
    </source>
</reference>
<evidence type="ECO:0000256" key="3">
    <source>
        <dbReference type="ARBA" id="ARBA00023155"/>
    </source>
</evidence>
<sequence>MSVKRSGARLRAPPRYCSPPSNSALRKNGVGHPPDGGAEAATPRPLRPRGALQQPPSPPPESEELAHTAGWRLRSRRHRLSTRPVKRPFTPDIKKLLKGWLVRRRDNPYPSRAEKEALATRTGLTYMQVCNWFANWRRKLRDCARPEDGDEDEDESGRSSGEGPGTGSWAHLIRRYNAIAGAPNSSTAQEHFSISSSDSIWQADGDARSDTEANFALQLKGWRENMENFCGSKPPEGGCGSRQAQGFYPLWQPTASVFHGNRRFADCDPIAQFDRFDPRTTIGLPLEVRAVSRALDFLIPVSEALPQRGTCLGSAEAQQNAYVSSTTTDRTDAEDRSDVTLSAASPAPCASRKRRHPSEDADGESAASWPAVLGEAKRSKGKEEELGCAVGTGAGAPSGSALLLSKWLESAARYQPSSAAPGAPGWGIASAAVEHALEGRHREELDAAEALAFLSSLHFR</sequence>
<organism evidence="8 9">
    <name type="scientific">Frankliniella fusca</name>
    <dbReference type="NCBI Taxonomy" id="407009"/>
    <lineage>
        <taxon>Eukaryota</taxon>
        <taxon>Metazoa</taxon>
        <taxon>Ecdysozoa</taxon>
        <taxon>Arthropoda</taxon>
        <taxon>Hexapoda</taxon>
        <taxon>Insecta</taxon>
        <taxon>Pterygota</taxon>
        <taxon>Neoptera</taxon>
        <taxon>Paraneoptera</taxon>
        <taxon>Thysanoptera</taxon>
        <taxon>Terebrantia</taxon>
        <taxon>Thripoidea</taxon>
        <taxon>Thripidae</taxon>
        <taxon>Frankliniella</taxon>
    </lineage>
</organism>
<dbReference type="GO" id="GO:0005634">
    <property type="term" value="C:nucleus"/>
    <property type="evidence" value="ECO:0007669"/>
    <property type="project" value="UniProtKB-SubCell"/>
</dbReference>
<feature type="region of interest" description="Disordered" evidence="6">
    <location>
        <begin position="1"/>
        <end position="87"/>
    </location>
</feature>
<evidence type="ECO:0000256" key="1">
    <source>
        <dbReference type="ARBA" id="ARBA00004123"/>
    </source>
</evidence>
<feature type="DNA-binding region" description="Homeobox" evidence="5">
    <location>
        <begin position="82"/>
        <end position="144"/>
    </location>
</feature>
<evidence type="ECO:0000256" key="5">
    <source>
        <dbReference type="PROSITE-ProRule" id="PRU00108"/>
    </source>
</evidence>
<dbReference type="GO" id="GO:0048646">
    <property type="term" value="P:anatomical structure formation involved in morphogenesis"/>
    <property type="evidence" value="ECO:0007669"/>
    <property type="project" value="UniProtKB-ARBA"/>
</dbReference>
<feature type="compositionally biased region" description="Basic residues" evidence="6">
    <location>
        <begin position="73"/>
        <end position="86"/>
    </location>
</feature>
<feature type="region of interest" description="Disordered" evidence="6">
    <location>
        <begin position="144"/>
        <end position="167"/>
    </location>
</feature>
<dbReference type="InterPro" id="IPR050224">
    <property type="entry name" value="TALE_homeobox"/>
</dbReference>
<dbReference type="GO" id="GO:0009887">
    <property type="term" value="P:animal organ morphogenesis"/>
    <property type="evidence" value="ECO:0007669"/>
    <property type="project" value="UniProtKB-ARBA"/>
</dbReference>
<keyword evidence="4 5" id="KW-0539">Nucleus</keyword>
<feature type="region of interest" description="Disordered" evidence="6">
    <location>
        <begin position="316"/>
        <end position="370"/>
    </location>
</feature>
<gene>
    <name evidence="8" type="ORF">KUF71_008686</name>
</gene>
<dbReference type="SMART" id="SM00389">
    <property type="entry name" value="HOX"/>
    <property type="match status" value="1"/>
</dbReference>
<keyword evidence="9" id="KW-1185">Reference proteome</keyword>
<dbReference type="CDD" id="cd00086">
    <property type="entry name" value="homeodomain"/>
    <property type="match status" value="1"/>
</dbReference>
<dbReference type="GO" id="GO:0000987">
    <property type="term" value="F:cis-regulatory region sequence-specific DNA binding"/>
    <property type="evidence" value="ECO:0007669"/>
    <property type="project" value="UniProtKB-ARBA"/>
</dbReference>
<dbReference type="GO" id="GO:0006355">
    <property type="term" value="P:regulation of DNA-templated transcription"/>
    <property type="evidence" value="ECO:0007669"/>
    <property type="project" value="InterPro"/>
</dbReference>
<dbReference type="EMBL" id="JAHWGI010000979">
    <property type="protein sequence ID" value="KAK3919559.1"/>
    <property type="molecule type" value="Genomic_DNA"/>
</dbReference>
<dbReference type="PANTHER" id="PTHR11850">
    <property type="entry name" value="HOMEOBOX PROTEIN TRANSCRIPTION FACTORS"/>
    <property type="match status" value="1"/>
</dbReference>
<reference evidence="8" key="1">
    <citation type="submission" date="2021-07" db="EMBL/GenBank/DDBJ databases">
        <authorList>
            <person name="Catto M.A."/>
            <person name="Jacobson A."/>
            <person name="Kennedy G."/>
            <person name="Labadie P."/>
            <person name="Hunt B.G."/>
            <person name="Srinivasan R."/>
        </authorList>
    </citation>
    <scope>NUCLEOTIDE SEQUENCE</scope>
    <source>
        <strain evidence="8">PL_HMW_Pooled</strain>
        <tissue evidence="8">Head</tissue>
    </source>
</reference>
<dbReference type="InterPro" id="IPR001356">
    <property type="entry name" value="HD"/>
</dbReference>
<evidence type="ECO:0000256" key="4">
    <source>
        <dbReference type="ARBA" id="ARBA00023242"/>
    </source>
</evidence>
<dbReference type="GO" id="GO:0001654">
    <property type="term" value="P:eye development"/>
    <property type="evidence" value="ECO:0007669"/>
    <property type="project" value="UniProtKB-ARBA"/>
</dbReference>
<dbReference type="Pfam" id="PF05920">
    <property type="entry name" value="Homeobox_KN"/>
    <property type="match status" value="1"/>
</dbReference>
<accession>A0AAE1HDW9</accession>
<dbReference type="AlphaFoldDB" id="A0AAE1HDW9"/>
<keyword evidence="3 5" id="KW-0371">Homeobox</keyword>
<evidence type="ECO:0000256" key="6">
    <source>
        <dbReference type="SAM" id="MobiDB-lite"/>
    </source>
</evidence>
<dbReference type="InterPro" id="IPR008422">
    <property type="entry name" value="KN_HD"/>
</dbReference>
<feature type="domain" description="Homeobox" evidence="7">
    <location>
        <begin position="80"/>
        <end position="143"/>
    </location>
</feature>
<evidence type="ECO:0000313" key="8">
    <source>
        <dbReference type="EMBL" id="KAK3919559.1"/>
    </source>
</evidence>
<dbReference type="Proteomes" id="UP001219518">
    <property type="component" value="Unassembled WGS sequence"/>
</dbReference>
<dbReference type="InterPro" id="IPR009057">
    <property type="entry name" value="Homeodomain-like_sf"/>
</dbReference>
<comment type="subcellular location">
    <subcellularLocation>
        <location evidence="1 5">Nucleus</location>
    </subcellularLocation>
</comment>